<dbReference type="PATRIC" id="fig|1359196.3.peg.713"/>
<protein>
    <submittedName>
        <fullName evidence="1">Uncharacterized protein</fullName>
    </submittedName>
</protein>
<dbReference type="AlphaFoldDB" id="A0A0F3MUV4"/>
<comment type="caution">
    <text evidence="1">The sequence shown here is derived from an EMBL/GenBank/DDBJ whole genome shotgun (WGS) entry which is preliminary data.</text>
</comment>
<evidence type="ECO:0000313" key="2">
    <source>
        <dbReference type="Proteomes" id="UP000033475"/>
    </source>
</evidence>
<reference evidence="1 2" key="1">
    <citation type="submission" date="2015-01" db="EMBL/GenBank/DDBJ databases">
        <title>Genome Sequencing of Rickettsiales.</title>
        <authorList>
            <person name="Daugherty S.C."/>
            <person name="Su Q."/>
            <person name="Abolude K."/>
            <person name="Beier-Sexton M."/>
            <person name="Carlyon J.A."/>
            <person name="Carter R."/>
            <person name="Day N.P."/>
            <person name="Dumler S.J."/>
            <person name="Dyachenko V."/>
            <person name="Godinez A."/>
            <person name="Kurtti T.J."/>
            <person name="Lichay M."/>
            <person name="Mullins K.E."/>
            <person name="Ott S."/>
            <person name="Pappas-Brown V."/>
            <person name="Paris D.H."/>
            <person name="Patel P."/>
            <person name="Richards A.L."/>
            <person name="Sadzewicz L."/>
            <person name="Sears K."/>
            <person name="Seidman D."/>
            <person name="Sengamalay N."/>
            <person name="Stenos J."/>
            <person name="Tallon L.J."/>
            <person name="Vincent G."/>
            <person name="Fraser C.M."/>
            <person name="Munderloh U."/>
            <person name="Dunning-Hotopp J.C."/>
        </authorList>
    </citation>
    <scope>NUCLEOTIDE SEQUENCE [LARGE SCALE GENOMIC DNA]</scope>
    <source>
        <strain evidence="1 2">Pedreira</strain>
    </source>
</reference>
<dbReference type="Proteomes" id="UP000033475">
    <property type="component" value="Unassembled WGS sequence"/>
</dbReference>
<organism evidence="1 2">
    <name type="scientific">Rickettsia felis str. Pedreira</name>
    <dbReference type="NCBI Taxonomy" id="1359196"/>
    <lineage>
        <taxon>Bacteria</taxon>
        <taxon>Pseudomonadati</taxon>
        <taxon>Pseudomonadota</taxon>
        <taxon>Alphaproteobacteria</taxon>
        <taxon>Rickettsiales</taxon>
        <taxon>Rickettsiaceae</taxon>
        <taxon>Rickettsieae</taxon>
        <taxon>Rickettsia</taxon>
        <taxon>spotted fever group</taxon>
    </lineage>
</organism>
<name>A0A0F3MUV4_RICFI</name>
<evidence type="ECO:0000313" key="1">
    <source>
        <dbReference type="EMBL" id="KJV58354.1"/>
    </source>
</evidence>
<dbReference type="EMBL" id="LANQ01000001">
    <property type="protein sequence ID" value="KJV58354.1"/>
    <property type="molecule type" value="Genomic_DNA"/>
</dbReference>
<accession>A0A0F3MUV4</accession>
<gene>
    <name evidence="1" type="ORF">RFEPED_0735</name>
</gene>
<proteinExistence type="predicted"/>
<dbReference type="RefSeq" id="WP_011270519.1">
    <property type="nucleotide sequence ID" value="NZ_LANQ01000001.1"/>
</dbReference>
<sequence>MKEQKLFINDMNYMNQHYTIKIFGFVPNSSFQKKIELFCIFNNESFGLSYVPITETLQFRLTRNFFVKLDLETINARENINILNALSCDAQNQWYAAKDGEEVSVHYANLQEIKGLRDLVENDKVKLSSHDKTETLELIAQYEQTYPDLIKLMGEEDDII</sequence>